<evidence type="ECO:0000256" key="1">
    <source>
        <dbReference type="SAM" id="Phobius"/>
    </source>
</evidence>
<keyword evidence="1" id="KW-1133">Transmembrane helix</keyword>
<gene>
    <name evidence="3" type="ORF">L0668_03365</name>
</gene>
<dbReference type="InterPro" id="IPR012429">
    <property type="entry name" value="HGSNAT_cat"/>
</dbReference>
<protein>
    <submittedName>
        <fullName evidence="3">DUF1624 domain-containing protein</fullName>
    </submittedName>
</protein>
<reference evidence="3 4" key="1">
    <citation type="submission" date="2022-01" db="EMBL/GenBank/DDBJ databases">
        <title>Paraglaciecola sp. G1-23.</title>
        <authorList>
            <person name="Jin M.S."/>
            <person name="Han D.M."/>
            <person name="Kim H.M."/>
            <person name="Jeon C.O."/>
        </authorList>
    </citation>
    <scope>NUCLEOTIDE SEQUENCE [LARGE SCALE GENOMIC DNA]</scope>
    <source>
        <strain evidence="3 4">G1-23</strain>
    </source>
</reference>
<name>A0ABS9D2I3_9ALTE</name>
<evidence type="ECO:0000259" key="2">
    <source>
        <dbReference type="Pfam" id="PF07786"/>
    </source>
</evidence>
<dbReference type="EMBL" id="JAKGAS010000001">
    <property type="protein sequence ID" value="MCF2947131.1"/>
    <property type="molecule type" value="Genomic_DNA"/>
</dbReference>
<feature type="transmembrane region" description="Helical" evidence="1">
    <location>
        <begin position="87"/>
        <end position="104"/>
    </location>
</feature>
<keyword evidence="1" id="KW-0812">Transmembrane</keyword>
<keyword evidence="1" id="KW-0472">Membrane</keyword>
<sequence length="239" mass="27375">MNNPSNTQQFNRNFEVDVLRGCSIVLMIIFHFGYDLSAFGWASYNTGIDIEWRVFRVVIVSGFLLAVGMSSYLGYYQSINTKKLAKGVSKLVLVALFISVSSYFMYPTTWVYFGIIHFIAIALLLSVCFVKKPNLSLLIALVILITWYFEWITFTPLWLWSIENIGIPQRTVDLVRFYPWFSVVLIGIFLMHHKLFGFSVSKNAGTNKVAWLGKHSLSIYLIHQPILYALFTLVELALA</sequence>
<feature type="transmembrane region" description="Helical" evidence="1">
    <location>
        <begin position="177"/>
        <end position="196"/>
    </location>
</feature>
<dbReference type="RefSeq" id="WP_235310643.1">
    <property type="nucleotide sequence ID" value="NZ_JAKGAS010000001.1"/>
</dbReference>
<accession>A0ABS9D2I3</accession>
<feature type="transmembrane region" description="Helical" evidence="1">
    <location>
        <begin position="137"/>
        <end position="157"/>
    </location>
</feature>
<dbReference type="Proteomes" id="UP001521137">
    <property type="component" value="Unassembled WGS sequence"/>
</dbReference>
<feature type="domain" description="Heparan-alpha-glucosaminide N-acetyltransferase catalytic" evidence="2">
    <location>
        <begin position="12"/>
        <end position="225"/>
    </location>
</feature>
<feature type="transmembrane region" description="Helical" evidence="1">
    <location>
        <begin position="21"/>
        <end position="42"/>
    </location>
</feature>
<comment type="caution">
    <text evidence="3">The sequence shown here is derived from an EMBL/GenBank/DDBJ whole genome shotgun (WGS) entry which is preliminary data.</text>
</comment>
<keyword evidence="4" id="KW-1185">Reference proteome</keyword>
<feature type="transmembrane region" description="Helical" evidence="1">
    <location>
        <begin position="110"/>
        <end position="130"/>
    </location>
</feature>
<feature type="transmembrane region" description="Helical" evidence="1">
    <location>
        <begin position="217"/>
        <end position="238"/>
    </location>
</feature>
<evidence type="ECO:0000313" key="4">
    <source>
        <dbReference type="Proteomes" id="UP001521137"/>
    </source>
</evidence>
<organism evidence="3 4">
    <name type="scientific">Paraglaciecola algarum</name>
    <dbReference type="NCBI Taxonomy" id="3050085"/>
    <lineage>
        <taxon>Bacteria</taxon>
        <taxon>Pseudomonadati</taxon>
        <taxon>Pseudomonadota</taxon>
        <taxon>Gammaproteobacteria</taxon>
        <taxon>Alteromonadales</taxon>
        <taxon>Alteromonadaceae</taxon>
        <taxon>Paraglaciecola</taxon>
    </lineage>
</organism>
<dbReference type="Pfam" id="PF07786">
    <property type="entry name" value="HGSNAT_cat"/>
    <property type="match status" value="1"/>
</dbReference>
<proteinExistence type="predicted"/>
<feature type="transmembrane region" description="Helical" evidence="1">
    <location>
        <begin position="54"/>
        <end position="75"/>
    </location>
</feature>
<evidence type="ECO:0000313" key="3">
    <source>
        <dbReference type="EMBL" id="MCF2947131.1"/>
    </source>
</evidence>